<feature type="compositionally biased region" description="Polar residues" evidence="1">
    <location>
        <begin position="313"/>
        <end position="324"/>
    </location>
</feature>
<dbReference type="PANTHER" id="PTHR13309">
    <property type="entry name" value="NUCLEAR FRAGILE X MENTAL RETARDATION PROTEIN INTERACTING PROTEIN 1"/>
    <property type="match status" value="1"/>
</dbReference>
<reference evidence="3" key="1">
    <citation type="submission" date="2020-09" db="EMBL/GenBank/DDBJ databases">
        <title>Comparative genome analyses of four rice-infecting Rhizoctonia solani isolates reveal extensive enrichment of homogalacturonan modification genes.</title>
        <authorList>
            <person name="Lee D.-Y."/>
            <person name="Jeon J."/>
            <person name="Kim K.-T."/>
            <person name="Cheong K."/>
            <person name="Song H."/>
            <person name="Choi G."/>
            <person name="Ko J."/>
            <person name="Opiyo S.O."/>
            <person name="Zuo S."/>
            <person name="Madhav S."/>
            <person name="Lee Y.-H."/>
            <person name="Wang G.-L."/>
        </authorList>
    </citation>
    <scope>NUCLEOTIDE SEQUENCE</scope>
    <source>
        <strain evidence="3">AG1-IA B2</strain>
    </source>
</reference>
<proteinExistence type="predicted"/>
<feature type="domain" description="FMR1-interacting protein 1 conserved" evidence="2">
    <location>
        <begin position="141"/>
        <end position="175"/>
    </location>
</feature>
<feature type="region of interest" description="Disordered" evidence="1">
    <location>
        <begin position="403"/>
        <end position="425"/>
    </location>
</feature>
<dbReference type="GO" id="GO:0000492">
    <property type="term" value="P:box C/D snoRNP assembly"/>
    <property type="evidence" value="ECO:0007669"/>
    <property type="project" value="TreeGrafter"/>
</dbReference>
<dbReference type="GO" id="GO:0003723">
    <property type="term" value="F:RNA binding"/>
    <property type="evidence" value="ECO:0007669"/>
    <property type="project" value="InterPro"/>
</dbReference>
<feature type="compositionally biased region" description="Basic and acidic residues" evidence="1">
    <location>
        <begin position="328"/>
        <end position="339"/>
    </location>
</feature>
<dbReference type="Pfam" id="PF10453">
    <property type="entry name" value="NUFIP1"/>
    <property type="match status" value="1"/>
</dbReference>
<feature type="compositionally biased region" description="Acidic residues" evidence="1">
    <location>
        <begin position="280"/>
        <end position="294"/>
    </location>
</feature>
<name>A0A8H7IKF5_9AGAM</name>
<evidence type="ECO:0000256" key="1">
    <source>
        <dbReference type="SAM" id="MobiDB-lite"/>
    </source>
</evidence>
<feature type="region of interest" description="Disordered" evidence="1">
    <location>
        <begin position="235"/>
        <end position="358"/>
    </location>
</feature>
<feature type="compositionally biased region" description="Low complexity" evidence="1">
    <location>
        <begin position="263"/>
        <end position="279"/>
    </location>
</feature>
<dbReference type="AlphaFoldDB" id="A0A8H7IKF5"/>
<gene>
    <name evidence="3" type="ORF">RHS01_00692</name>
</gene>
<dbReference type="Proteomes" id="UP000614334">
    <property type="component" value="Unassembled WGS sequence"/>
</dbReference>
<dbReference type="InterPro" id="IPR019496">
    <property type="entry name" value="NUFIP1_cons_dom"/>
</dbReference>
<dbReference type="EMBL" id="JACYCF010000001">
    <property type="protein sequence ID" value="KAF8761530.1"/>
    <property type="molecule type" value="Genomic_DNA"/>
</dbReference>
<sequence length="425" mass="46715">MSWNGSFGLPPPYSYTNGQQSGYHQTQMQPHYAGAYHYRQQGVAVPQSQITIPSPGVFRNQSMASLVPLHMRNRGGPVKCGHEGCLFTGTQKEVEVHKMDRHLIFPPGWQERSKGKRKREEGDNDYVDEEAQFRASGSASILGTNVKLDSPEAIAAWLEERKRRWPSAKRVAEKVTLLHIAHVDPSPLIGIIQVQHRREALERGQILTEPSRPHQLRADSSHGQGGAVVVAVESPALEDEGGRGRPLANEPRPVNADESKRITSATSDTDTSTSTLSSSESDESASDDGSESDMDPVKDAVSSKVELPADTGTEAQSSEANETTAMRICEEAPPKKDPSKQQMLRKNAAQPPKPAYNPFNQRPNLLRNLLMPDIQATVSNLSQAIKFLVANDFLKNVELKPGDAENIPIQPMDIDTQPQQNDTQV</sequence>
<evidence type="ECO:0000313" key="4">
    <source>
        <dbReference type="Proteomes" id="UP000614334"/>
    </source>
</evidence>
<evidence type="ECO:0000259" key="2">
    <source>
        <dbReference type="Pfam" id="PF10453"/>
    </source>
</evidence>
<accession>A0A8H7IKF5</accession>
<feature type="compositionally biased region" description="Polar residues" evidence="1">
    <location>
        <begin position="416"/>
        <end position="425"/>
    </location>
</feature>
<protein>
    <submittedName>
        <fullName evidence="3">Nuclear fragile X mental retardation-interacting protein 1 (NUFIP1)</fullName>
    </submittedName>
</protein>
<evidence type="ECO:0000313" key="3">
    <source>
        <dbReference type="EMBL" id="KAF8761530.1"/>
    </source>
</evidence>
<comment type="caution">
    <text evidence="3">The sequence shown here is derived from an EMBL/GenBank/DDBJ whole genome shotgun (WGS) entry which is preliminary data.</text>
</comment>
<feature type="region of interest" description="Disordered" evidence="1">
    <location>
        <begin position="205"/>
        <end position="224"/>
    </location>
</feature>
<dbReference type="InterPro" id="IPR039136">
    <property type="entry name" value="NUFIP1-like"/>
</dbReference>
<dbReference type="PANTHER" id="PTHR13309:SF0">
    <property type="entry name" value="FMR1-INTERACTING PROTEIN NUFIP1"/>
    <property type="match status" value="1"/>
</dbReference>
<organism evidence="3 4">
    <name type="scientific">Rhizoctonia solani</name>
    <dbReference type="NCBI Taxonomy" id="456999"/>
    <lineage>
        <taxon>Eukaryota</taxon>
        <taxon>Fungi</taxon>
        <taxon>Dikarya</taxon>
        <taxon>Basidiomycota</taxon>
        <taxon>Agaricomycotina</taxon>
        <taxon>Agaricomycetes</taxon>
        <taxon>Cantharellales</taxon>
        <taxon>Ceratobasidiaceae</taxon>
        <taxon>Rhizoctonia</taxon>
    </lineage>
</organism>
<dbReference type="GO" id="GO:0005634">
    <property type="term" value="C:nucleus"/>
    <property type="evidence" value="ECO:0007669"/>
    <property type="project" value="TreeGrafter"/>
</dbReference>